<dbReference type="PRINTS" id="PR00335">
    <property type="entry name" value="KUPTAKETRKA"/>
</dbReference>
<dbReference type="NCBIfam" id="NF007032">
    <property type="entry name" value="PRK09496.1-4"/>
    <property type="match status" value="1"/>
</dbReference>
<evidence type="ECO:0000313" key="9">
    <source>
        <dbReference type="EMBL" id="QGG79156.1"/>
    </source>
</evidence>
<dbReference type="InterPro" id="IPR050721">
    <property type="entry name" value="Trk_Ktr_HKT_K-transport"/>
</dbReference>
<name>A0A5Q2QAS0_9GAMM</name>
<dbReference type="Pfam" id="PF02080">
    <property type="entry name" value="TrkA_C"/>
    <property type="match status" value="2"/>
</dbReference>
<dbReference type="NCBIfam" id="NF007030">
    <property type="entry name" value="PRK09496.1-1"/>
    <property type="match status" value="1"/>
</dbReference>
<evidence type="ECO:0000256" key="1">
    <source>
        <dbReference type="ARBA" id="ARBA00017378"/>
    </source>
</evidence>
<accession>A0A5Q2QAS0</accession>
<reference evidence="9 10" key="1">
    <citation type="submission" date="2019-11" db="EMBL/GenBank/DDBJ databases">
        <authorList>
            <person name="Khan S.A."/>
            <person name="Jeon C.O."/>
            <person name="Chun B.H."/>
        </authorList>
    </citation>
    <scope>NUCLEOTIDE SEQUENCE [LARGE SCALE GENOMIC DNA]</scope>
    <source>
        <strain evidence="9 10">IMCC 1097</strain>
    </source>
</reference>
<dbReference type="FunFam" id="3.30.70.1450:FF:000001">
    <property type="entry name" value="Trk system potassium transporter TrkA"/>
    <property type="match status" value="1"/>
</dbReference>
<evidence type="ECO:0000256" key="6">
    <source>
        <dbReference type="ARBA" id="ARBA00023065"/>
    </source>
</evidence>
<dbReference type="KEGG" id="llp:GH975_00715"/>
<dbReference type="PANTHER" id="PTHR43833">
    <property type="entry name" value="POTASSIUM CHANNEL PROTEIN 2-RELATED-RELATED"/>
    <property type="match status" value="1"/>
</dbReference>
<keyword evidence="10" id="KW-1185">Reference proteome</keyword>
<evidence type="ECO:0000259" key="7">
    <source>
        <dbReference type="PROSITE" id="PS51201"/>
    </source>
</evidence>
<gene>
    <name evidence="9" type="primary">trkA</name>
    <name evidence="9" type="ORF">GH975_00715</name>
</gene>
<feature type="domain" description="RCK C-terminal" evidence="8">
    <location>
        <begin position="156"/>
        <end position="240"/>
    </location>
</feature>
<dbReference type="FunFam" id="3.40.50.720:FF:000042">
    <property type="entry name" value="Trk system potassium transporter TrkA"/>
    <property type="match status" value="1"/>
</dbReference>
<dbReference type="RefSeq" id="WP_153712660.1">
    <property type="nucleotide sequence ID" value="NZ_CP045871.1"/>
</dbReference>
<dbReference type="PROSITE" id="PS51202">
    <property type="entry name" value="RCK_C"/>
    <property type="match status" value="2"/>
</dbReference>
<keyword evidence="6" id="KW-0406">Ion transport</keyword>
<organism evidence="9 10">
    <name type="scientific">Litorivicinus lipolyticus</name>
    <dbReference type="NCBI Taxonomy" id="418701"/>
    <lineage>
        <taxon>Bacteria</taxon>
        <taxon>Pseudomonadati</taxon>
        <taxon>Pseudomonadota</taxon>
        <taxon>Gammaproteobacteria</taxon>
        <taxon>Oceanospirillales</taxon>
        <taxon>Litorivicinaceae</taxon>
        <taxon>Litorivicinus</taxon>
    </lineage>
</organism>
<dbReference type="OrthoDB" id="9775180at2"/>
<feature type="domain" description="RCK N-terminal" evidence="7">
    <location>
        <begin position="245"/>
        <end position="361"/>
    </location>
</feature>
<sequence length="474" mass="51764">MKIVILGAGQVGATLADRLAFEQHDITLVDKSRLRFKSLPDLDVRTVVGHASSPSTLEAAGVDDAELVIAVTNSDEVNLIACQLARAMFRTPSLIARVRNSEYLAADIEARVFQPDEAWSDTSHAKLGRLWVQERISPEAEVTDYIVKLLGQPGTLQVSDFAGGRAQMVCVKAVSGGPLVGHRLVDLTDHLPDIDTRVAAIYRRDRPIIPEGNTIIEHDDEVFFIAHRKDISAVTAELMETDKPYRRIVIAGGGNIGSRLASRLEGKYRVQLIERDANKNRELSERLNKTVVNTGDASSPKLLEECGIQDTDVFVAVTNSDEANIMASMLAKKMGARKVMTLINNAAYVDLVQGGLIDIAVSPEQATIGSILRHVRRGEILQAFSLRRGAAEALELVAVGDAKSSKVIGKTIDNINLPDGATIGAIVRGEQVLMGHNYIVIEPNDHVIVFLAEKSQRKLNDIERMFQPSTDFLL</sequence>
<dbReference type="InterPro" id="IPR036721">
    <property type="entry name" value="RCK_C_sf"/>
</dbReference>
<dbReference type="Proteomes" id="UP000388235">
    <property type="component" value="Chromosome"/>
</dbReference>
<dbReference type="SUPFAM" id="SSF116726">
    <property type="entry name" value="TrkA C-terminal domain-like"/>
    <property type="match status" value="2"/>
</dbReference>
<dbReference type="Gene3D" id="3.40.50.720">
    <property type="entry name" value="NAD(P)-binding Rossmann-like Domain"/>
    <property type="match status" value="2"/>
</dbReference>
<keyword evidence="5" id="KW-0520">NAD</keyword>
<dbReference type="EMBL" id="CP045871">
    <property type="protein sequence ID" value="QGG79156.1"/>
    <property type="molecule type" value="Genomic_DNA"/>
</dbReference>
<dbReference type="InterPro" id="IPR036291">
    <property type="entry name" value="NAD(P)-bd_dom_sf"/>
</dbReference>
<dbReference type="InterPro" id="IPR003148">
    <property type="entry name" value="RCK_N"/>
</dbReference>
<protein>
    <recommendedName>
        <fullName evidence="1">Trk system potassium uptake protein TrkA</fullName>
    </recommendedName>
</protein>
<keyword evidence="2" id="KW-0813">Transport</keyword>
<evidence type="ECO:0000256" key="2">
    <source>
        <dbReference type="ARBA" id="ARBA00022448"/>
    </source>
</evidence>
<dbReference type="GO" id="GO:0015079">
    <property type="term" value="F:potassium ion transmembrane transporter activity"/>
    <property type="evidence" value="ECO:0007669"/>
    <property type="project" value="InterPro"/>
</dbReference>
<keyword evidence="4" id="KW-0630">Potassium</keyword>
<feature type="domain" description="RCK C-terminal" evidence="8">
    <location>
        <begin position="381"/>
        <end position="465"/>
    </location>
</feature>
<dbReference type="PROSITE" id="PS51201">
    <property type="entry name" value="RCK_N"/>
    <property type="match status" value="2"/>
</dbReference>
<keyword evidence="3" id="KW-0633">Potassium transport</keyword>
<proteinExistence type="predicted"/>
<dbReference type="NCBIfam" id="NF007039">
    <property type="entry name" value="PRK09496.3-2"/>
    <property type="match status" value="1"/>
</dbReference>
<dbReference type="Pfam" id="PF02254">
    <property type="entry name" value="TrkA_N"/>
    <property type="match status" value="2"/>
</dbReference>
<evidence type="ECO:0000256" key="3">
    <source>
        <dbReference type="ARBA" id="ARBA00022538"/>
    </source>
</evidence>
<dbReference type="InterPro" id="IPR006036">
    <property type="entry name" value="K_uptake_TrkA"/>
</dbReference>
<dbReference type="GO" id="GO:0005886">
    <property type="term" value="C:plasma membrane"/>
    <property type="evidence" value="ECO:0007669"/>
    <property type="project" value="InterPro"/>
</dbReference>
<evidence type="ECO:0000256" key="4">
    <source>
        <dbReference type="ARBA" id="ARBA00022958"/>
    </source>
</evidence>
<dbReference type="AlphaFoldDB" id="A0A5Q2QAS0"/>
<dbReference type="PANTHER" id="PTHR43833:SF5">
    <property type="entry name" value="TRK SYSTEM POTASSIUM UPTAKE PROTEIN TRKA"/>
    <property type="match status" value="1"/>
</dbReference>
<evidence type="ECO:0000259" key="8">
    <source>
        <dbReference type="PROSITE" id="PS51202"/>
    </source>
</evidence>
<dbReference type="Gene3D" id="3.30.70.1450">
    <property type="entry name" value="Regulator of K+ conductance, C-terminal domain"/>
    <property type="match status" value="2"/>
</dbReference>
<evidence type="ECO:0000256" key="5">
    <source>
        <dbReference type="ARBA" id="ARBA00023027"/>
    </source>
</evidence>
<dbReference type="InterPro" id="IPR006037">
    <property type="entry name" value="RCK_C"/>
</dbReference>
<feature type="domain" description="RCK N-terminal" evidence="7">
    <location>
        <begin position="1"/>
        <end position="119"/>
    </location>
</feature>
<dbReference type="NCBIfam" id="NF007031">
    <property type="entry name" value="PRK09496.1-2"/>
    <property type="match status" value="1"/>
</dbReference>
<evidence type="ECO:0000313" key="10">
    <source>
        <dbReference type="Proteomes" id="UP000388235"/>
    </source>
</evidence>
<dbReference type="SUPFAM" id="SSF51735">
    <property type="entry name" value="NAD(P)-binding Rossmann-fold domains"/>
    <property type="match status" value="2"/>
</dbReference>